<evidence type="ECO:0000256" key="4">
    <source>
        <dbReference type="ARBA" id="ARBA00022801"/>
    </source>
</evidence>
<evidence type="ECO:0000259" key="5">
    <source>
        <dbReference type="Pfam" id="PF00728"/>
    </source>
</evidence>
<evidence type="ECO:0000256" key="2">
    <source>
        <dbReference type="ARBA" id="ARBA00006285"/>
    </source>
</evidence>
<dbReference type="EMBL" id="JAIWYP010000016">
    <property type="protein sequence ID" value="KAH3695199.1"/>
    <property type="molecule type" value="Genomic_DNA"/>
</dbReference>
<evidence type="ECO:0000256" key="1">
    <source>
        <dbReference type="ARBA" id="ARBA00001231"/>
    </source>
</evidence>
<dbReference type="InterPro" id="IPR015883">
    <property type="entry name" value="Glyco_hydro_20_cat"/>
</dbReference>
<dbReference type="AlphaFoldDB" id="A0A9D4BHN7"/>
<reference evidence="6" key="2">
    <citation type="submission" date="2020-11" db="EMBL/GenBank/DDBJ databases">
        <authorList>
            <person name="McCartney M.A."/>
            <person name="Auch B."/>
            <person name="Kono T."/>
            <person name="Mallez S."/>
            <person name="Becker A."/>
            <person name="Gohl D.M."/>
            <person name="Silverstein K.A.T."/>
            <person name="Koren S."/>
            <person name="Bechman K.B."/>
            <person name="Herman A."/>
            <person name="Abrahante J.E."/>
            <person name="Garbe J."/>
        </authorList>
    </citation>
    <scope>NUCLEOTIDE SEQUENCE</scope>
    <source>
        <strain evidence="6">Duluth1</strain>
        <tissue evidence="6">Whole animal</tissue>
    </source>
</reference>
<dbReference type="SUPFAM" id="SSF51445">
    <property type="entry name" value="(Trans)glycosidases"/>
    <property type="match status" value="1"/>
</dbReference>
<keyword evidence="4" id="KW-0378">Hydrolase</keyword>
<organism evidence="6 7">
    <name type="scientific">Dreissena polymorpha</name>
    <name type="common">Zebra mussel</name>
    <name type="synonym">Mytilus polymorpha</name>
    <dbReference type="NCBI Taxonomy" id="45954"/>
    <lineage>
        <taxon>Eukaryota</taxon>
        <taxon>Metazoa</taxon>
        <taxon>Spiralia</taxon>
        <taxon>Lophotrochozoa</taxon>
        <taxon>Mollusca</taxon>
        <taxon>Bivalvia</taxon>
        <taxon>Autobranchia</taxon>
        <taxon>Heteroconchia</taxon>
        <taxon>Euheterodonta</taxon>
        <taxon>Imparidentia</taxon>
        <taxon>Neoheterodontei</taxon>
        <taxon>Myida</taxon>
        <taxon>Dreissenoidea</taxon>
        <taxon>Dreissenidae</taxon>
        <taxon>Dreissena</taxon>
    </lineage>
</organism>
<dbReference type="Pfam" id="PF00728">
    <property type="entry name" value="Glyco_hydro_20"/>
    <property type="match status" value="1"/>
</dbReference>
<comment type="caution">
    <text evidence="6">The sequence shown here is derived from an EMBL/GenBank/DDBJ whole genome shotgun (WGS) entry which is preliminary data.</text>
</comment>
<name>A0A9D4BHN7_DREPO</name>
<proteinExistence type="inferred from homology"/>
<gene>
    <name evidence="6" type="ORF">DPMN_082655</name>
</gene>
<dbReference type="GO" id="GO:0005975">
    <property type="term" value="P:carbohydrate metabolic process"/>
    <property type="evidence" value="ECO:0007669"/>
    <property type="project" value="InterPro"/>
</dbReference>
<protein>
    <recommendedName>
        <fullName evidence="3">beta-N-acetylhexosaminidase</fullName>
        <ecNumber evidence="3">3.2.1.52</ecNumber>
    </recommendedName>
</protein>
<dbReference type="Proteomes" id="UP000828390">
    <property type="component" value="Unassembled WGS sequence"/>
</dbReference>
<evidence type="ECO:0000256" key="3">
    <source>
        <dbReference type="ARBA" id="ARBA00012663"/>
    </source>
</evidence>
<accession>A0A9D4BHN7</accession>
<dbReference type="GO" id="GO:0004563">
    <property type="term" value="F:beta-N-acetylhexosaminidase activity"/>
    <property type="evidence" value="ECO:0007669"/>
    <property type="project" value="UniProtKB-EC"/>
</dbReference>
<dbReference type="EC" id="3.2.1.52" evidence="3"/>
<evidence type="ECO:0000313" key="6">
    <source>
        <dbReference type="EMBL" id="KAH3695199.1"/>
    </source>
</evidence>
<reference evidence="6" key="1">
    <citation type="journal article" date="2019" name="bioRxiv">
        <title>The Genome of the Zebra Mussel, Dreissena polymorpha: A Resource for Invasive Species Research.</title>
        <authorList>
            <person name="McCartney M.A."/>
            <person name="Auch B."/>
            <person name="Kono T."/>
            <person name="Mallez S."/>
            <person name="Zhang Y."/>
            <person name="Obille A."/>
            <person name="Becker A."/>
            <person name="Abrahante J.E."/>
            <person name="Garbe J."/>
            <person name="Badalamenti J.P."/>
            <person name="Herman A."/>
            <person name="Mangelson H."/>
            <person name="Liachko I."/>
            <person name="Sullivan S."/>
            <person name="Sone E.D."/>
            <person name="Koren S."/>
            <person name="Silverstein K.A.T."/>
            <person name="Beckman K.B."/>
            <person name="Gohl D.M."/>
        </authorList>
    </citation>
    <scope>NUCLEOTIDE SEQUENCE</scope>
    <source>
        <strain evidence="6">Duluth1</strain>
        <tissue evidence="6">Whole animal</tissue>
    </source>
</reference>
<comment type="similarity">
    <text evidence="2">Belongs to the glycosyl hydrolase 20 family.</text>
</comment>
<evidence type="ECO:0000313" key="7">
    <source>
        <dbReference type="Proteomes" id="UP000828390"/>
    </source>
</evidence>
<keyword evidence="7" id="KW-1185">Reference proteome</keyword>
<comment type="catalytic activity">
    <reaction evidence="1">
        <text>Hydrolysis of terminal non-reducing N-acetyl-D-hexosamine residues in N-acetyl-beta-D-hexosaminides.</text>
        <dbReference type="EC" id="3.2.1.52"/>
    </reaction>
</comment>
<sequence length="138" mass="15553">MQGALWSETVRTSDELDSMIFPRLLALAERAWHKAAFEEAANVTSDDEWKSFARAVGEREFARLEKIGVAGRFTNAPTWRVTKKKMNCGYITESVLSAKDEFWTTGTLSRNDNSASRWPCNWTLTCLSAAVSINSLRL</sequence>
<dbReference type="InterPro" id="IPR017853">
    <property type="entry name" value="GH"/>
</dbReference>
<dbReference type="Gene3D" id="3.20.20.80">
    <property type="entry name" value="Glycosidases"/>
    <property type="match status" value="1"/>
</dbReference>
<feature type="domain" description="Glycoside hydrolase family 20 catalytic" evidence="5">
    <location>
        <begin position="1"/>
        <end position="34"/>
    </location>
</feature>